<protein>
    <recommendedName>
        <fullName evidence="5">Secreted protein</fullName>
    </recommendedName>
</protein>
<feature type="compositionally biased region" description="Polar residues" evidence="1">
    <location>
        <begin position="50"/>
        <end position="72"/>
    </location>
</feature>
<dbReference type="AlphaFoldDB" id="A0A8T0J6U5"/>
<comment type="caution">
    <text evidence="3">The sequence shown here is derived from an EMBL/GenBank/DDBJ whole genome shotgun (WGS) entry which is preliminary data.</text>
</comment>
<dbReference type="Proteomes" id="UP000822688">
    <property type="component" value="Chromosome 1"/>
</dbReference>
<gene>
    <name evidence="3" type="ORF">KC19_1G108700</name>
</gene>
<evidence type="ECO:0000313" key="3">
    <source>
        <dbReference type="EMBL" id="KAG0590553.1"/>
    </source>
</evidence>
<evidence type="ECO:0000256" key="1">
    <source>
        <dbReference type="SAM" id="MobiDB-lite"/>
    </source>
</evidence>
<proteinExistence type="predicted"/>
<feature type="signal peptide" evidence="2">
    <location>
        <begin position="1"/>
        <end position="19"/>
    </location>
</feature>
<name>A0A8T0J6U5_CERPU</name>
<keyword evidence="4" id="KW-1185">Reference proteome</keyword>
<feature type="region of interest" description="Disordered" evidence="1">
    <location>
        <begin position="45"/>
        <end position="72"/>
    </location>
</feature>
<dbReference type="EMBL" id="CM026421">
    <property type="protein sequence ID" value="KAG0590553.1"/>
    <property type="molecule type" value="Genomic_DNA"/>
</dbReference>
<keyword evidence="2" id="KW-0732">Signal</keyword>
<sequence>MYSGILIATLLMQLTRVNTKSITTSNPTWIPPLFEYYPQQHHYSPAKARTQPTVLPQPQIPSTTSQSIDQTNESGLQLARRMLWEIATRTQTRDHSMSQVCARPF</sequence>
<organism evidence="3 4">
    <name type="scientific">Ceratodon purpureus</name>
    <name type="common">Fire moss</name>
    <name type="synonym">Dicranum purpureum</name>
    <dbReference type="NCBI Taxonomy" id="3225"/>
    <lineage>
        <taxon>Eukaryota</taxon>
        <taxon>Viridiplantae</taxon>
        <taxon>Streptophyta</taxon>
        <taxon>Embryophyta</taxon>
        <taxon>Bryophyta</taxon>
        <taxon>Bryophytina</taxon>
        <taxon>Bryopsida</taxon>
        <taxon>Dicranidae</taxon>
        <taxon>Pseudoditrichales</taxon>
        <taxon>Ditrichaceae</taxon>
        <taxon>Ceratodon</taxon>
    </lineage>
</organism>
<evidence type="ECO:0008006" key="5">
    <source>
        <dbReference type="Google" id="ProtNLM"/>
    </source>
</evidence>
<accession>A0A8T0J6U5</accession>
<evidence type="ECO:0000313" key="4">
    <source>
        <dbReference type="Proteomes" id="UP000822688"/>
    </source>
</evidence>
<feature type="chain" id="PRO_5035885527" description="Secreted protein" evidence="2">
    <location>
        <begin position="20"/>
        <end position="105"/>
    </location>
</feature>
<reference evidence="3" key="1">
    <citation type="submission" date="2020-06" db="EMBL/GenBank/DDBJ databases">
        <title>WGS assembly of Ceratodon purpureus strain R40.</title>
        <authorList>
            <person name="Carey S.B."/>
            <person name="Jenkins J."/>
            <person name="Shu S."/>
            <person name="Lovell J.T."/>
            <person name="Sreedasyam A."/>
            <person name="Maumus F."/>
            <person name="Tiley G.P."/>
            <person name="Fernandez-Pozo N."/>
            <person name="Barry K."/>
            <person name="Chen C."/>
            <person name="Wang M."/>
            <person name="Lipzen A."/>
            <person name="Daum C."/>
            <person name="Saski C.A."/>
            <person name="Payton A.C."/>
            <person name="Mcbreen J.C."/>
            <person name="Conrad R.E."/>
            <person name="Kollar L.M."/>
            <person name="Olsson S."/>
            <person name="Huttunen S."/>
            <person name="Landis J.B."/>
            <person name="Wickett N.J."/>
            <person name="Johnson M.G."/>
            <person name="Rensing S.A."/>
            <person name="Grimwood J."/>
            <person name="Schmutz J."/>
            <person name="Mcdaniel S.F."/>
        </authorList>
    </citation>
    <scope>NUCLEOTIDE SEQUENCE</scope>
    <source>
        <strain evidence="3">R40</strain>
    </source>
</reference>
<evidence type="ECO:0000256" key="2">
    <source>
        <dbReference type="SAM" id="SignalP"/>
    </source>
</evidence>